<reference evidence="8" key="1">
    <citation type="submission" date="2020-05" db="EMBL/GenBank/DDBJ databases">
        <authorList>
            <person name="Zhu T."/>
            <person name="Keshari N."/>
            <person name="Lu X."/>
        </authorList>
    </citation>
    <scope>NUCLEOTIDE SEQUENCE</scope>
    <source>
        <strain evidence="8">NK1-12</strain>
    </source>
</reference>
<evidence type="ECO:0000256" key="2">
    <source>
        <dbReference type="ARBA" id="ARBA00013079"/>
    </source>
</evidence>
<dbReference type="PIRSF" id="PIRSF001426">
    <property type="entry name" value="NHase_alpha"/>
    <property type="match status" value="1"/>
</dbReference>
<dbReference type="GO" id="GO:0018822">
    <property type="term" value="F:nitrile hydratase activity"/>
    <property type="evidence" value="ECO:0007669"/>
    <property type="project" value="UniProtKB-EC"/>
</dbReference>
<evidence type="ECO:0000256" key="5">
    <source>
        <dbReference type="ARBA" id="ARBA00044877"/>
    </source>
</evidence>
<accession>A0AA97AL09</accession>
<dbReference type="Pfam" id="PF02979">
    <property type="entry name" value="NHase_alpha"/>
    <property type="match status" value="1"/>
</dbReference>
<evidence type="ECO:0000256" key="3">
    <source>
        <dbReference type="ARBA" id="ARBA00022723"/>
    </source>
</evidence>
<feature type="binding site" evidence="6">
    <location>
        <position position="114"/>
    </location>
    <ligand>
        <name>Fe(3+)</name>
        <dbReference type="ChEBI" id="CHEBI:29034"/>
    </ligand>
</feature>
<proteinExistence type="inferred from homology"/>
<dbReference type="InterPro" id="IPR036648">
    <property type="entry name" value="CN_Hdrase_a/SCN_Hdrase_g_sf"/>
</dbReference>
<dbReference type="Gene3D" id="3.90.330.10">
    <property type="entry name" value="Nitrile hydratase alpha /Thiocyanate hydrolase gamma"/>
    <property type="match status" value="1"/>
</dbReference>
<feature type="domain" description="Nitrile hydratase alpha/Thiocyanate hydrolase gamma" evidence="7">
    <location>
        <begin position="18"/>
        <end position="200"/>
    </location>
</feature>
<comment type="similarity">
    <text evidence="1">Belongs to the nitrile hydratase subunit alpha family.</text>
</comment>
<protein>
    <recommendedName>
        <fullName evidence="2">nitrile hydratase</fullName>
        <ecNumber evidence="2">4.2.1.84</ecNumber>
    </recommendedName>
</protein>
<dbReference type="SUPFAM" id="SSF56209">
    <property type="entry name" value="Nitrile hydratase alpha chain"/>
    <property type="match status" value="1"/>
</dbReference>
<sequence length="208" mass="23109">MSNDHDHDHGHYWSEPSENDARVRALESLLIEKGFLTSDAVDAVVSTFEQDIGPMNGAKVVAKAWVDPAFKQFLLQDATAALATMGYTGLQGEHMVAVENTPTVHHVIVCTLCSCYPWPLLGIPPNWYKQPQYRARVVLEPRKVLQEFGLELDDSVEVKVWDTSAEIRYMVVPERPVGTEHMSEAELAQLVTRDAIIGVAKVKSPTLA</sequence>
<keyword evidence="6" id="KW-0408">Iron</keyword>
<gene>
    <name evidence="8" type="primary">nthA</name>
    <name evidence="8" type="ORF">HJG54_15570</name>
</gene>
<keyword evidence="4 8" id="KW-0456">Lyase</keyword>
<comment type="catalytic activity">
    <reaction evidence="5">
        <text>an aliphatic primary amide = an aliphatic nitrile + H2O</text>
        <dbReference type="Rhea" id="RHEA:12673"/>
        <dbReference type="ChEBI" id="CHEBI:15377"/>
        <dbReference type="ChEBI" id="CHEBI:65285"/>
        <dbReference type="ChEBI" id="CHEBI:80291"/>
        <dbReference type="EC" id="4.2.1.84"/>
    </reaction>
</comment>
<evidence type="ECO:0000256" key="1">
    <source>
        <dbReference type="ARBA" id="ARBA00009363"/>
    </source>
</evidence>
<dbReference type="InterPro" id="IPR018141">
    <property type="entry name" value="Nitrile_hydratase_asu"/>
</dbReference>
<name>A0AA97AL09_9CYAN</name>
<evidence type="ECO:0000256" key="6">
    <source>
        <dbReference type="PIRSR" id="PIRSR001426-1"/>
    </source>
</evidence>
<dbReference type="EMBL" id="CP053586">
    <property type="protein sequence ID" value="WNZ24137.1"/>
    <property type="molecule type" value="Genomic_DNA"/>
</dbReference>
<dbReference type="InterPro" id="IPR023900">
    <property type="entry name" value="CN_Hdrtase_asu/SCN_Hdrlase_gsu"/>
</dbReference>
<organism evidence="8">
    <name type="scientific">Leptolyngbya sp. NK1-12</name>
    <dbReference type="NCBI Taxonomy" id="2547451"/>
    <lineage>
        <taxon>Bacteria</taxon>
        <taxon>Bacillati</taxon>
        <taxon>Cyanobacteriota</taxon>
        <taxon>Cyanophyceae</taxon>
        <taxon>Leptolyngbyales</taxon>
        <taxon>Leptolyngbyaceae</taxon>
        <taxon>Leptolyngbya group</taxon>
        <taxon>Leptolyngbya</taxon>
    </lineage>
</organism>
<feature type="binding site" evidence="6">
    <location>
        <position position="110"/>
    </location>
    <ligand>
        <name>Fe(3+)</name>
        <dbReference type="ChEBI" id="CHEBI:29034"/>
    </ligand>
</feature>
<evidence type="ECO:0000256" key="4">
    <source>
        <dbReference type="ARBA" id="ARBA00023239"/>
    </source>
</evidence>
<evidence type="ECO:0000259" key="7">
    <source>
        <dbReference type="Pfam" id="PF02979"/>
    </source>
</evidence>
<dbReference type="GO" id="GO:0046914">
    <property type="term" value="F:transition metal ion binding"/>
    <property type="evidence" value="ECO:0007669"/>
    <property type="project" value="InterPro"/>
</dbReference>
<dbReference type="InterPro" id="IPR004232">
    <property type="entry name" value="CN_Hdrtase_a/SCN_Hdrlase_g"/>
</dbReference>
<feature type="binding site" evidence="6">
    <location>
        <position position="115"/>
    </location>
    <ligand>
        <name>Fe(3+)</name>
        <dbReference type="ChEBI" id="CHEBI:29034"/>
    </ligand>
</feature>
<feature type="binding site" evidence="6">
    <location>
        <position position="113"/>
    </location>
    <ligand>
        <name>Fe(3+)</name>
        <dbReference type="ChEBI" id="CHEBI:29034"/>
    </ligand>
</feature>
<evidence type="ECO:0000313" key="8">
    <source>
        <dbReference type="EMBL" id="WNZ24137.1"/>
    </source>
</evidence>
<dbReference type="EC" id="4.2.1.84" evidence="2"/>
<dbReference type="NCBIfam" id="TIGR01323">
    <property type="entry name" value="nitrile_alph"/>
    <property type="match status" value="1"/>
</dbReference>
<dbReference type="RefSeq" id="WP_316429782.1">
    <property type="nucleotide sequence ID" value="NZ_CP053586.1"/>
</dbReference>
<keyword evidence="3 6" id="KW-0479">Metal-binding</keyword>
<dbReference type="AlphaFoldDB" id="A0AA97AL09"/>